<dbReference type="CDD" id="cd16345">
    <property type="entry name" value="LMWP_ArsC"/>
    <property type="match status" value="1"/>
</dbReference>
<keyword evidence="2" id="KW-0378">Hydrolase</keyword>
<name>A0A382QJR4_9ZZZZ</name>
<sequence length="148" mass="16627">MDKKKVIFICTGNACRSQMAEGLLRHMAGNKFEVYSAGSHPSRLHPASVAVMAEWGIDIAHHKSEPINNYLDTGIDIAITVCDNAQQSCPTFPGNVEQIHWGLDDPYHGWEADPQDLPPYRETRDELKKRIEGFLLGKEIITKKVNKI</sequence>
<proteinExistence type="inferred from homology"/>
<evidence type="ECO:0000256" key="2">
    <source>
        <dbReference type="ARBA" id="ARBA00022801"/>
    </source>
</evidence>
<organism evidence="5">
    <name type="scientific">marine metagenome</name>
    <dbReference type="NCBI Taxonomy" id="408172"/>
    <lineage>
        <taxon>unclassified sequences</taxon>
        <taxon>metagenomes</taxon>
        <taxon>ecological metagenomes</taxon>
    </lineage>
</organism>
<keyword evidence="3" id="KW-0059">Arsenical resistance</keyword>
<gene>
    <name evidence="5" type="ORF">METZ01_LOCUS338540</name>
</gene>
<dbReference type="GO" id="GO:0046685">
    <property type="term" value="P:response to arsenic-containing substance"/>
    <property type="evidence" value="ECO:0007669"/>
    <property type="project" value="UniProtKB-KW"/>
</dbReference>
<evidence type="ECO:0000256" key="1">
    <source>
        <dbReference type="ARBA" id="ARBA00011063"/>
    </source>
</evidence>
<evidence type="ECO:0000313" key="5">
    <source>
        <dbReference type="EMBL" id="SVC85686.1"/>
    </source>
</evidence>
<dbReference type="AlphaFoldDB" id="A0A382QJR4"/>
<dbReference type="InterPro" id="IPR036196">
    <property type="entry name" value="Ptyr_pPase_sf"/>
</dbReference>
<dbReference type="Gene3D" id="3.40.50.2300">
    <property type="match status" value="1"/>
</dbReference>
<protein>
    <recommendedName>
        <fullName evidence="4">Phosphotyrosine protein phosphatase I domain-containing protein</fullName>
    </recommendedName>
</protein>
<dbReference type="PANTHER" id="PTHR43428">
    <property type="entry name" value="ARSENATE REDUCTASE"/>
    <property type="match status" value="1"/>
</dbReference>
<dbReference type="SUPFAM" id="SSF52788">
    <property type="entry name" value="Phosphotyrosine protein phosphatases I"/>
    <property type="match status" value="1"/>
</dbReference>
<dbReference type="GO" id="GO:0004725">
    <property type="term" value="F:protein tyrosine phosphatase activity"/>
    <property type="evidence" value="ECO:0007669"/>
    <property type="project" value="InterPro"/>
</dbReference>
<accession>A0A382QJR4</accession>
<dbReference type="Pfam" id="PF01451">
    <property type="entry name" value="LMWPc"/>
    <property type="match status" value="1"/>
</dbReference>
<comment type="similarity">
    <text evidence="1">Belongs to the low molecular weight phosphotyrosine protein phosphatase family.</text>
</comment>
<reference evidence="5" key="1">
    <citation type="submission" date="2018-05" db="EMBL/GenBank/DDBJ databases">
        <authorList>
            <person name="Lanie J.A."/>
            <person name="Ng W.-L."/>
            <person name="Kazmierczak K.M."/>
            <person name="Andrzejewski T.M."/>
            <person name="Davidsen T.M."/>
            <person name="Wayne K.J."/>
            <person name="Tettelin H."/>
            <person name="Glass J.I."/>
            <person name="Rusch D."/>
            <person name="Podicherti R."/>
            <person name="Tsui H.-C.T."/>
            <person name="Winkler M.E."/>
        </authorList>
    </citation>
    <scope>NUCLEOTIDE SEQUENCE</scope>
</reference>
<dbReference type="InterPro" id="IPR023485">
    <property type="entry name" value="Ptyr_pPase"/>
</dbReference>
<dbReference type="SMART" id="SM00226">
    <property type="entry name" value="LMWPc"/>
    <property type="match status" value="1"/>
</dbReference>
<dbReference type="EMBL" id="UINC01114991">
    <property type="protein sequence ID" value="SVC85686.1"/>
    <property type="molecule type" value="Genomic_DNA"/>
</dbReference>
<dbReference type="PANTHER" id="PTHR43428:SF1">
    <property type="entry name" value="ARSENATE REDUCTASE"/>
    <property type="match status" value="1"/>
</dbReference>
<evidence type="ECO:0000256" key="3">
    <source>
        <dbReference type="ARBA" id="ARBA00022849"/>
    </source>
</evidence>
<dbReference type="InterPro" id="IPR017867">
    <property type="entry name" value="Tyr_phospatase_low_mol_wt"/>
</dbReference>
<feature type="domain" description="Phosphotyrosine protein phosphatase I" evidence="4">
    <location>
        <begin position="4"/>
        <end position="137"/>
    </location>
</feature>
<evidence type="ECO:0000259" key="4">
    <source>
        <dbReference type="SMART" id="SM00226"/>
    </source>
</evidence>
<dbReference type="PRINTS" id="PR00719">
    <property type="entry name" value="LMWPTPASE"/>
</dbReference>